<evidence type="ECO:0000256" key="1">
    <source>
        <dbReference type="ARBA" id="ARBA00007228"/>
    </source>
</evidence>
<dbReference type="STRING" id="282676.B6F84_07600"/>
<dbReference type="AlphaFoldDB" id="A0A1W6K0D4"/>
<feature type="domain" description="tRNA/rRNA methyltransferase SpoU type" evidence="5">
    <location>
        <begin position="2"/>
        <end position="150"/>
    </location>
</feature>
<dbReference type="InterPro" id="IPR029028">
    <property type="entry name" value="Alpha/beta_knot_MTases"/>
</dbReference>
<keyword evidence="2 6" id="KW-0489">Methyltransferase</keyword>
<keyword evidence="3 6" id="KW-0808">Transferase</keyword>
<evidence type="ECO:0000256" key="4">
    <source>
        <dbReference type="ARBA" id="ARBA00022691"/>
    </source>
</evidence>
<dbReference type="GO" id="GO:0002128">
    <property type="term" value="P:tRNA nucleoside ribose methylation"/>
    <property type="evidence" value="ECO:0007669"/>
    <property type="project" value="TreeGrafter"/>
</dbReference>
<comment type="similarity">
    <text evidence="1">Belongs to the class IV-like SAM-binding methyltransferase superfamily. RNA methyltransferase TrmH family.</text>
</comment>
<dbReference type="GO" id="GO:0003723">
    <property type="term" value="F:RNA binding"/>
    <property type="evidence" value="ECO:0007669"/>
    <property type="project" value="InterPro"/>
</dbReference>
<dbReference type="RefSeq" id="WP_148691683.1">
    <property type="nucleotide sequence ID" value="NZ_CP020477.1"/>
</dbReference>
<dbReference type="GeneID" id="41590773"/>
<evidence type="ECO:0000259" key="5">
    <source>
        <dbReference type="Pfam" id="PF00588"/>
    </source>
</evidence>
<dbReference type="Pfam" id="PF00588">
    <property type="entry name" value="SpoU_methylase"/>
    <property type="match status" value="1"/>
</dbReference>
<evidence type="ECO:0000313" key="7">
    <source>
        <dbReference type="Proteomes" id="UP000193404"/>
    </source>
</evidence>
<accession>A0A1W6K0D4</accession>
<dbReference type="Proteomes" id="UP000193404">
    <property type="component" value="Chromosome"/>
</dbReference>
<dbReference type="OrthoDB" id="372184at2157"/>
<gene>
    <name evidence="6" type="ORF">B6F84_07600</name>
</gene>
<dbReference type="CDD" id="cd18093">
    <property type="entry name" value="SpoU-like_TrmJ"/>
    <property type="match status" value="1"/>
</dbReference>
<dbReference type="EMBL" id="CP020477">
    <property type="protein sequence ID" value="ARM75904.1"/>
    <property type="molecule type" value="Genomic_DNA"/>
</dbReference>
<dbReference type="InterPro" id="IPR029026">
    <property type="entry name" value="tRNA_m1G_MTases_N"/>
</dbReference>
<dbReference type="Gene3D" id="3.40.1280.10">
    <property type="match status" value="1"/>
</dbReference>
<dbReference type="NCBIfam" id="NF041077">
    <property type="entry name" value="tRNAmeth_TrmJ_Sulfolob"/>
    <property type="match status" value="1"/>
</dbReference>
<evidence type="ECO:0000313" key="6">
    <source>
        <dbReference type="EMBL" id="ARM75904.1"/>
    </source>
</evidence>
<dbReference type="KEGG" id="aman:B6F84_07600"/>
<dbReference type="SUPFAM" id="SSF75217">
    <property type="entry name" value="alpha/beta knot"/>
    <property type="match status" value="1"/>
</dbReference>
<dbReference type="InterPro" id="IPR004384">
    <property type="entry name" value="RNA_MeTrfase_TrmJ/LasT"/>
</dbReference>
<reference evidence="6 7" key="1">
    <citation type="submission" date="2017-03" db="EMBL/GenBank/DDBJ databases">
        <title>Sulfur activation and transportation mechanism of thermophilic Archaea Acidianus manzaensis YN-25.</title>
        <authorList>
            <person name="Ma Y."/>
            <person name="Yang Y."/>
            <person name="Xia J."/>
        </authorList>
    </citation>
    <scope>NUCLEOTIDE SEQUENCE [LARGE SCALE GENOMIC DNA]</scope>
    <source>
        <strain evidence="6 7">YN-25</strain>
    </source>
</reference>
<keyword evidence="4" id="KW-0949">S-adenosyl-L-methionine</keyword>
<dbReference type="PIRSF" id="PIRSF004808">
    <property type="entry name" value="LasT"/>
    <property type="match status" value="1"/>
</dbReference>
<dbReference type="GO" id="GO:0005829">
    <property type="term" value="C:cytosol"/>
    <property type="evidence" value="ECO:0007669"/>
    <property type="project" value="TreeGrafter"/>
</dbReference>
<evidence type="ECO:0000256" key="3">
    <source>
        <dbReference type="ARBA" id="ARBA00022679"/>
    </source>
</evidence>
<dbReference type="InterPro" id="IPR053648">
    <property type="entry name" value="tRNA_Cytidine-2'-O-MTase"/>
</dbReference>
<dbReference type="GO" id="GO:0008173">
    <property type="term" value="F:RNA methyltransferase activity"/>
    <property type="evidence" value="ECO:0007669"/>
    <property type="project" value="InterPro"/>
</dbReference>
<organism evidence="6 7">
    <name type="scientific">Acidianus manzaensis</name>
    <dbReference type="NCBI Taxonomy" id="282676"/>
    <lineage>
        <taxon>Archaea</taxon>
        <taxon>Thermoproteota</taxon>
        <taxon>Thermoprotei</taxon>
        <taxon>Sulfolobales</taxon>
        <taxon>Sulfolobaceae</taxon>
        <taxon>Acidianus</taxon>
    </lineage>
</organism>
<dbReference type="PANTHER" id="PTHR42786:SF2">
    <property type="entry name" value="TRNA (CYTIDINE_URIDINE-2'-O-)-METHYLTRANSFERASE TRMJ"/>
    <property type="match status" value="1"/>
</dbReference>
<dbReference type="PANTHER" id="PTHR42786">
    <property type="entry name" value="TRNA/RRNA METHYLTRANSFERASE"/>
    <property type="match status" value="1"/>
</dbReference>
<keyword evidence="7" id="KW-1185">Reference proteome</keyword>
<proteinExistence type="inferred from homology"/>
<protein>
    <submittedName>
        <fullName evidence="6">RNA methyltransferase</fullName>
    </submittedName>
</protein>
<sequence>MLRVILVEPEGEYNVGFIARLCKNFCVDELYIVNPKCDLKESLKFSAKGYDILNNAIIVNNFDDAIKGLSIKIATSSIADYEGDILRKSIKSWEINDIISKADKVGLIFGRESVGLTREEISKCDFLLHIPANPEYPVLNLSHAVGIVLYEIWKTKGKIRKKYVSYNELLLIDKYTNILYNLIKKTNGDYSLYLAMKRALFKGVEDDEDAKIIVSFLRKLYNKITHDEKE</sequence>
<name>A0A1W6K0D4_9CREN</name>
<evidence type="ECO:0000256" key="2">
    <source>
        <dbReference type="ARBA" id="ARBA00022603"/>
    </source>
</evidence>
<dbReference type="InterPro" id="IPR001537">
    <property type="entry name" value="SpoU_MeTrfase"/>
</dbReference>